<dbReference type="Proteomes" id="UP001059819">
    <property type="component" value="Chromosome"/>
</dbReference>
<protein>
    <submittedName>
        <fullName evidence="2">Uncharacterized protein</fullName>
    </submittedName>
</protein>
<reference evidence="2" key="1">
    <citation type="submission" date="2022-08" db="EMBL/GenBank/DDBJ databases">
        <title>Complete genome sequence of Mycoplasma cottewii type strain VIS.</title>
        <authorList>
            <person name="Spergser J."/>
        </authorList>
    </citation>
    <scope>NUCLEOTIDE SEQUENCE</scope>
    <source>
        <strain evidence="2">VIS</strain>
    </source>
</reference>
<keyword evidence="1" id="KW-0472">Membrane</keyword>
<name>A0ABY5TVS8_9MOLU</name>
<gene>
    <name evidence="2" type="ORF">NX779_03125</name>
</gene>
<evidence type="ECO:0000313" key="2">
    <source>
        <dbReference type="EMBL" id="UWD34783.1"/>
    </source>
</evidence>
<organism evidence="2 3">
    <name type="scientific">Mycoplasma cottewii</name>
    <dbReference type="NCBI Taxonomy" id="51364"/>
    <lineage>
        <taxon>Bacteria</taxon>
        <taxon>Bacillati</taxon>
        <taxon>Mycoplasmatota</taxon>
        <taxon>Mollicutes</taxon>
        <taxon>Mycoplasmataceae</taxon>
        <taxon>Mycoplasma</taxon>
    </lineage>
</organism>
<keyword evidence="3" id="KW-1185">Reference proteome</keyword>
<evidence type="ECO:0000313" key="3">
    <source>
        <dbReference type="Proteomes" id="UP001059819"/>
    </source>
</evidence>
<feature type="transmembrane region" description="Helical" evidence="1">
    <location>
        <begin position="532"/>
        <end position="554"/>
    </location>
</feature>
<evidence type="ECO:0000256" key="1">
    <source>
        <dbReference type="SAM" id="Phobius"/>
    </source>
</evidence>
<dbReference type="RefSeq" id="WP_259429971.1">
    <property type="nucleotide sequence ID" value="NZ_CP103424.1"/>
</dbReference>
<keyword evidence="1" id="KW-0812">Transmembrane</keyword>
<proteinExistence type="predicted"/>
<dbReference type="EMBL" id="CP103424">
    <property type="protein sequence ID" value="UWD34783.1"/>
    <property type="molecule type" value="Genomic_DNA"/>
</dbReference>
<sequence>MKKAFNIFLLILISLTSLFTSVFTLNNNKLFNNLNYQLNKQTGDEVIIENQDRPIWGSKALRYYLYKNSSISTNEKHKNIYEFIINTFIKKALVDKQTHKLDDKNIEFRNEQFKYSFLSSAIVVSNYATTKEEEFFAESFNRYISSNDKQKNTVYYLLDHFFNNVYKQLKELDLNTYLTLNKWNKIKEIIDKDFTNRKQQDNFFVYDLFLDNSKINKKRTDLGYEKNTEFGFFSTSYIKDVLKNISLDIYGTYKAPSIGLDDIRLVFDTNTLNDLLNKRIDQIDQSIQIENKNKTILDILQTFSNAQLYNVFNNKNNTDNSNNKNYYKDFNHLDNYWKQNSLFNFKLHSAINLKKAIDNLDNKSFIGTELFNKNELKDNLLKLFNKVESITDNKFKDIFINLIFTTHKKIIIRDEINREISSESVNGVAQTNIDRDKDTKPVIYSFVVVRTLSFSINNTNQENFLKSWFASNHTYQTINHEFGHILDYYLAQSKKQAKENNKNFNQSFWVKHQARNLYSYDKKQAKIVDLKLLLIGLVISLVIILIIWVLSYIFKKYNLKEKILK</sequence>
<keyword evidence="1" id="KW-1133">Transmembrane helix</keyword>
<accession>A0ABY5TVS8</accession>